<sequence length="302" mass="33737">MDLNDLYYFVQVVDHQGFAPAGRALGVPKSKLSRRVQQLEDRLGVRLLNRSSRRFSITDIGREFYDRCRAMLVEAEAAEQVVAQVRAEPSGVIRVSCPVALIHFQFGALFARFLAENPAVELHLESTNRQVDVIAERFDVAIRVRFPPIEPSDLVMRKLDTSTQCLVASPTLVRGSLMSPADLAGLPSLDTGPSRQDHRWELHAAEGQSVVIPHRPRLVTDDMAALRDAALRGVGVVQLPTLMIWEDVEAGRLVHVLPAWRPRPGVVHAVFPSRRGLLPSVRALLDYLAESCERQRRHVTVD</sequence>
<dbReference type="SUPFAM" id="SSF46785">
    <property type="entry name" value="Winged helix' DNA-binding domain"/>
    <property type="match status" value="1"/>
</dbReference>
<evidence type="ECO:0000256" key="2">
    <source>
        <dbReference type="ARBA" id="ARBA00023015"/>
    </source>
</evidence>
<dbReference type="CDD" id="cd08473">
    <property type="entry name" value="PBP2_CrgA_like_4"/>
    <property type="match status" value="1"/>
</dbReference>
<evidence type="ECO:0000313" key="6">
    <source>
        <dbReference type="EMBL" id="GAD47407.1"/>
    </source>
</evidence>
<gene>
    <name evidence="6" type="ORF">NT2_01_01750</name>
</gene>
<dbReference type="InterPro" id="IPR058163">
    <property type="entry name" value="LysR-type_TF_proteobact-type"/>
</dbReference>
<dbReference type="PANTHER" id="PTHR30537">
    <property type="entry name" value="HTH-TYPE TRANSCRIPTIONAL REGULATOR"/>
    <property type="match status" value="1"/>
</dbReference>
<dbReference type="GO" id="GO:0043565">
    <property type="term" value="F:sequence-specific DNA binding"/>
    <property type="evidence" value="ECO:0007669"/>
    <property type="project" value="TreeGrafter"/>
</dbReference>
<name>U2YHM2_9SPHN</name>
<dbReference type="Proteomes" id="UP000016568">
    <property type="component" value="Unassembled WGS sequence"/>
</dbReference>
<dbReference type="SUPFAM" id="SSF53850">
    <property type="entry name" value="Periplasmic binding protein-like II"/>
    <property type="match status" value="1"/>
</dbReference>
<dbReference type="Pfam" id="PF03466">
    <property type="entry name" value="LysR_substrate"/>
    <property type="match status" value="1"/>
</dbReference>
<accession>U2YHM2</accession>
<keyword evidence="4" id="KW-0804">Transcription</keyword>
<dbReference type="FunFam" id="1.10.10.10:FF:000001">
    <property type="entry name" value="LysR family transcriptional regulator"/>
    <property type="match status" value="1"/>
</dbReference>
<reference evidence="6 7" key="1">
    <citation type="submission" date="2013-09" db="EMBL/GenBank/DDBJ databases">
        <title>Whole genome shotgun sequence of Novosphingobium tardaugens NBRC 16725.</title>
        <authorList>
            <person name="Isaki S."/>
            <person name="Hosoyama A."/>
            <person name="Tsuchikane K."/>
            <person name="Katsumata H."/>
            <person name="Ando Y."/>
            <person name="Yamazaki S."/>
            <person name="Fujita N."/>
        </authorList>
    </citation>
    <scope>NUCLEOTIDE SEQUENCE [LARGE SCALE GENOMIC DNA]</scope>
    <source>
        <strain evidence="6 7">NBRC 16725</strain>
    </source>
</reference>
<keyword evidence="3" id="KW-0238">DNA-binding</keyword>
<dbReference type="Gene3D" id="1.10.10.10">
    <property type="entry name" value="Winged helix-like DNA-binding domain superfamily/Winged helix DNA-binding domain"/>
    <property type="match status" value="1"/>
</dbReference>
<dbReference type="InterPro" id="IPR036388">
    <property type="entry name" value="WH-like_DNA-bd_sf"/>
</dbReference>
<evidence type="ECO:0000313" key="7">
    <source>
        <dbReference type="Proteomes" id="UP000016568"/>
    </source>
</evidence>
<dbReference type="AlphaFoldDB" id="U2YHM2"/>
<dbReference type="GO" id="GO:0003700">
    <property type="term" value="F:DNA-binding transcription factor activity"/>
    <property type="evidence" value="ECO:0007669"/>
    <property type="project" value="InterPro"/>
</dbReference>
<dbReference type="InterPro" id="IPR005119">
    <property type="entry name" value="LysR_subst-bd"/>
</dbReference>
<keyword evidence="2" id="KW-0805">Transcription regulation</keyword>
<dbReference type="EMBL" id="BASZ01000001">
    <property type="protein sequence ID" value="GAD47407.1"/>
    <property type="molecule type" value="Genomic_DNA"/>
</dbReference>
<dbReference type="PROSITE" id="PS50931">
    <property type="entry name" value="HTH_LYSR"/>
    <property type="match status" value="1"/>
</dbReference>
<proteinExistence type="inferred from homology"/>
<dbReference type="eggNOG" id="COG0583">
    <property type="taxonomic scope" value="Bacteria"/>
</dbReference>
<evidence type="ECO:0000256" key="4">
    <source>
        <dbReference type="ARBA" id="ARBA00023163"/>
    </source>
</evidence>
<dbReference type="PANTHER" id="PTHR30537:SF31">
    <property type="entry name" value="TRANSCRIPTIONAL REGULATOR, LYSR FAMILY"/>
    <property type="match status" value="1"/>
</dbReference>
<dbReference type="Gene3D" id="3.40.190.290">
    <property type="match status" value="1"/>
</dbReference>
<organism evidence="6 7">
    <name type="scientific">Caenibius tardaugens NBRC 16725</name>
    <dbReference type="NCBI Taxonomy" id="1219035"/>
    <lineage>
        <taxon>Bacteria</taxon>
        <taxon>Pseudomonadati</taxon>
        <taxon>Pseudomonadota</taxon>
        <taxon>Alphaproteobacteria</taxon>
        <taxon>Sphingomonadales</taxon>
        <taxon>Erythrobacteraceae</taxon>
        <taxon>Caenibius</taxon>
    </lineage>
</organism>
<evidence type="ECO:0000256" key="3">
    <source>
        <dbReference type="ARBA" id="ARBA00023125"/>
    </source>
</evidence>
<keyword evidence="7" id="KW-1185">Reference proteome</keyword>
<comment type="caution">
    <text evidence="6">The sequence shown here is derived from an EMBL/GenBank/DDBJ whole genome shotgun (WGS) entry which is preliminary data.</text>
</comment>
<dbReference type="InterPro" id="IPR000847">
    <property type="entry name" value="LysR_HTH_N"/>
</dbReference>
<comment type="similarity">
    <text evidence="1">Belongs to the LysR transcriptional regulatory family.</text>
</comment>
<feature type="domain" description="HTH lysR-type" evidence="5">
    <location>
        <begin position="1"/>
        <end position="58"/>
    </location>
</feature>
<dbReference type="InterPro" id="IPR036390">
    <property type="entry name" value="WH_DNA-bd_sf"/>
</dbReference>
<dbReference type="GO" id="GO:0006351">
    <property type="term" value="P:DNA-templated transcription"/>
    <property type="evidence" value="ECO:0007669"/>
    <property type="project" value="TreeGrafter"/>
</dbReference>
<protein>
    <submittedName>
        <fullName evidence="6">Putative LysR family transcriptional regulator</fullName>
    </submittedName>
</protein>
<dbReference type="Pfam" id="PF00126">
    <property type="entry name" value="HTH_1"/>
    <property type="match status" value="1"/>
</dbReference>
<evidence type="ECO:0000259" key="5">
    <source>
        <dbReference type="PROSITE" id="PS50931"/>
    </source>
</evidence>
<evidence type="ECO:0000256" key="1">
    <source>
        <dbReference type="ARBA" id="ARBA00009437"/>
    </source>
</evidence>